<dbReference type="RefSeq" id="WP_148648988.1">
    <property type="nucleotide sequence ID" value="NZ_CP011131.1"/>
</dbReference>
<feature type="domain" description="DUF3828" evidence="1">
    <location>
        <begin position="81"/>
        <end position="206"/>
    </location>
</feature>
<evidence type="ECO:0000313" key="3">
    <source>
        <dbReference type="Proteomes" id="UP000829194"/>
    </source>
</evidence>
<organism evidence="2 3">
    <name type="scientific">Lysobacter gummosus</name>
    <dbReference type="NCBI Taxonomy" id="262324"/>
    <lineage>
        <taxon>Bacteria</taxon>
        <taxon>Pseudomonadati</taxon>
        <taxon>Pseudomonadota</taxon>
        <taxon>Gammaproteobacteria</taxon>
        <taxon>Lysobacterales</taxon>
        <taxon>Lysobacteraceae</taxon>
        <taxon>Lysobacter</taxon>
    </lineage>
</organism>
<dbReference type="InterPro" id="IPR024289">
    <property type="entry name" value="DUF3828"/>
</dbReference>
<dbReference type="Proteomes" id="UP000829194">
    <property type="component" value="Chromosome"/>
</dbReference>
<dbReference type="Pfam" id="PF12883">
    <property type="entry name" value="DUF3828"/>
    <property type="match status" value="1"/>
</dbReference>
<evidence type="ECO:0000313" key="2">
    <source>
        <dbReference type="EMBL" id="UNP28383.1"/>
    </source>
</evidence>
<accession>A0ABY3X725</accession>
<dbReference type="EMBL" id="CP093547">
    <property type="protein sequence ID" value="UNP28383.1"/>
    <property type="molecule type" value="Genomic_DNA"/>
</dbReference>
<reference evidence="2 3" key="1">
    <citation type="submission" date="2022-03" db="EMBL/GenBank/DDBJ databases">
        <title>Complete genome sequence of Lysobacter capsici VKM B-2533 and Lysobacter gummosus 10.1.1, promising sources of lytic agents.</title>
        <authorList>
            <person name="Tarlachkov S.V."/>
            <person name="Kudryakova I.V."/>
            <person name="Afoshin A.S."/>
            <person name="Leontyevskaya E.A."/>
            <person name="Leontyevskaya N.V."/>
        </authorList>
    </citation>
    <scope>NUCLEOTIDE SEQUENCE [LARGE SCALE GENOMIC DNA]</scope>
    <source>
        <strain evidence="2 3">10.1.1</strain>
    </source>
</reference>
<name>A0ABY3X725_9GAMM</name>
<protein>
    <submittedName>
        <fullName evidence="2">DUF3828 domain-containing protein</fullName>
    </submittedName>
</protein>
<evidence type="ECO:0000259" key="1">
    <source>
        <dbReference type="Pfam" id="PF12883"/>
    </source>
</evidence>
<gene>
    <name evidence="2" type="ORF">MOV92_18045</name>
</gene>
<proteinExistence type="predicted"/>
<keyword evidence="3" id="KW-1185">Reference proteome</keyword>
<sequence length="225" mass="24396">MTAPLSPRRNAWTALMLAACLGACMHPDEDPSIAPQMAIAEAQLPAAALPPAQPPTPPVEPGVRVEPVAEPAPVGDSAADAAQAFYRMHLELKASGLPVGEDLARYRPMLSRRLLALMAPAARERDRMIAQEPGLKPPYIEGDLFTSAFEGASAFKLGKRSVLGPDRESFEIELSYTQAGAGSHWKDRVQMLREDGRWKLDDVEYGGDWDFAAHGRLSDTLKPAQ</sequence>